<protein>
    <recommendedName>
        <fullName evidence="3">F-box associated domain-containing protein</fullName>
    </recommendedName>
</protein>
<evidence type="ECO:0008006" key="3">
    <source>
        <dbReference type="Google" id="ProtNLM"/>
    </source>
</evidence>
<name>A0A1E5VKM1_9POAL</name>
<keyword evidence="2" id="KW-1185">Reference proteome</keyword>
<organism evidence="1 2">
    <name type="scientific">Dichanthelium oligosanthes</name>
    <dbReference type="NCBI Taxonomy" id="888268"/>
    <lineage>
        <taxon>Eukaryota</taxon>
        <taxon>Viridiplantae</taxon>
        <taxon>Streptophyta</taxon>
        <taxon>Embryophyta</taxon>
        <taxon>Tracheophyta</taxon>
        <taxon>Spermatophyta</taxon>
        <taxon>Magnoliopsida</taxon>
        <taxon>Liliopsida</taxon>
        <taxon>Poales</taxon>
        <taxon>Poaceae</taxon>
        <taxon>PACMAD clade</taxon>
        <taxon>Panicoideae</taxon>
        <taxon>Panicodae</taxon>
        <taxon>Paniceae</taxon>
        <taxon>Dichantheliinae</taxon>
        <taxon>Dichanthelium</taxon>
    </lineage>
</organism>
<evidence type="ECO:0000313" key="2">
    <source>
        <dbReference type="Proteomes" id="UP000095767"/>
    </source>
</evidence>
<dbReference type="InterPro" id="IPR050796">
    <property type="entry name" value="SCF_F-box_component"/>
</dbReference>
<dbReference type="PANTHER" id="PTHR31672:SF2">
    <property type="entry name" value="F-BOX DOMAIN-CONTAINING PROTEIN"/>
    <property type="match status" value="1"/>
</dbReference>
<dbReference type="EMBL" id="LWDX02036726">
    <property type="protein sequence ID" value="OEL25665.1"/>
    <property type="molecule type" value="Genomic_DNA"/>
</dbReference>
<accession>A0A1E5VKM1</accession>
<dbReference type="AlphaFoldDB" id="A0A1E5VKM1"/>
<sequence length="222" mass="25271">MLRQAVPLVTFIGQARDSSDEVVAAVDGFDPWQGLGERRSVLRFIDYKCSRPFQIHASCDGLIVLSLACHRFYICNPATLQWMQLLALTNGNTMFCGLYRHPSSDKYHILLCRPDCYRFYHYYILKVGSSENARNIGQPADSELKKVIKCRLKDNSYPSVLLHDCLHWKKQERVIVFNIMDESFSCMSSPMHDKAAHILQVDGTLGMGHVGDGIAKLWVLED</sequence>
<proteinExistence type="predicted"/>
<dbReference type="OrthoDB" id="605570at2759"/>
<dbReference type="PANTHER" id="PTHR31672">
    <property type="entry name" value="BNACNNG10540D PROTEIN"/>
    <property type="match status" value="1"/>
</dbReference>
<gene>
    <name evidence="1" type="ORF">BAE44_0013317</name>
</gene>
<dbReference type="Proteomes" id="UP000095767">
    <property type="component" value="Unassembled WGS sequence"/>
</dbReference>
<evidence type="ECO:0000313" key="1">
    <source>
        <dbReference type="EMBL" id="OEL25665.1"/>
    </source>
</evidence>
<reference evidence="1 2" key="1">
    <citation type="submission" date="2016-09" db="EMBL/GenBank/DDBJ databases">
        <title>The draft genome of Dichanthelium oligosanthes: A C3 panicoid grass species.</title>
        <authorList>
            <person name="Studer A.J."/>
            <person name="Schnable J.C."/>
            <person name="Brutnell T.P."/>
        </authorList>
    </citation>
    <scope>NUCLEOTIDE SEQUENCE [LARGE SCALE GENOMIC DNA]</scope>
    <source>
        <strain evidence="2">cv. Kellogg 1175</strain>
        <tissue evidence="1">Leaf</tissue>
    </source>
</reference>
<comment type="caution">
    <text evidence="1">The sequence shown here is derived from an EMBL/GenBank/DDBJ whole genome shotgun (WGS) entry which is preliminary data.</text>
</comment>